<keyword evidence="3" id="KW-1185">Reference proteome</keyword>
<accession>L0H364</accession>
<dbReference type="RefSeq" id="WP_015282147.1">
    <property type="nucleotide sequence ID" value="NC_019940.1"/>
</dbReference>
<name>L0H364_9GAMM</name>
<dbReference type="OrthoDB" id="9760689at2"/>
<dbReference type="Proteomes" id="UP000010816">
    <property type="component" value="Chromosome"/>
</dbReference>
<dbReference type="EMBL" id="CP003051">
    <property type="protein sequence ID" value="AGA92019.1"/>
    <property type="molecule type" value="Genomic_DNA"/>
</dbReference>
<dbReference type="eggNOG" id="COG2226">
    <property type="taxonomic scope" value="Bacteria"/>
</dbReference>
<dbReference type="InterPro" id="IPR029063">
    <property type="entry name" value="SAM-dependent_MTases_sf"/>
</dbReference>
<proteinExistence type="predicted"/>
<dbReference type="GO" id="GO:0008757">
    <property type="term" value="F:S-adenosylmethionine-dependent methyltransferase activity"/>
    <property type="evidence" value="ECO:0007669"/>
    <property type="project" value="InterPro"/>
</dbReference>
<dbReference type="InterPro" id="IPR013216">
    <property type="entry name" value="Methyltransf_11"/>
</dbReference>
<dbReference type="SUPFAM" id="SSF53335">
    <property type="entry name" value="S-adenosyl-L-methionine-dependent methyltransferases"/>
    <property type="match status" value="1"/>
</dbReference>
<dbReference type="AlphaFoldDB" id="L0H364"/>
<dbReference type="HOGENOM" id="CLU_097932_0_0_6"/>
<gene>
    <name evidence="2" type="ORF">Thimo_3348</name>
</gene>
<evidence type="ECO:0000313" key="3">
    <source>
        <dbReference type="Proteomes" id="UP000010816"/>
    </source>
</evidence>
<evidence type="ECO:0000313" key="2">
    <source>
        <dbReference type="EMBL" id="AGA92019.1"/>
    </source>
</evidence>
<protein>
    <submittedName>
        <fullName evidence="2">Methylase involved in ubiquinone/menaquinone biosynthesis</fullName>
    </submittedName>
</protein>
<dbReference type="Pfam" id="PF08241">
    <property type="entry name" value="Methyltransf_11"/>
    <property type="match status" value="1"/>
</dbReference>
<dbReference type="GO" id="GO:0032259">
    <property type="term" value="P:methylation"/>
    <property type="evidence" value="ECO:0007669"/>
    <property type="project" value="UniProtKB-KW"/>
</dbReference>
<dbReference type="CDD" id="cd02440">
    <property type="entry name" value="AdoMet_MTases"/>
    <property type="match status" value="1"/>
</dbReference>
<dbReference type="KEGG" id="tmb:Thimo_3348"/>
<reference evidence="2 3" key="1">
    <citation type="submission" date="2011-09" db="EMBL/GenBank/DDBJ databases">
        <title>Complete sequence of chromosome of Thioflavicoccus mobilis 8321.</title>
        <authorList>
            <consortium name="US DOE Joint Genome Institute"/>
            <person name="Lucas S."/>
            <person name="Han J."/>
            <person name="Lapidus A."/>
            <person name="Cheng J.-F."/>
            <person name="Goodwin L."/>
            <person name="Pitluck S."/>
            <person name="Peters L."/>
            <person name="Ovchinnikova G."/>
            <person name="Lu M."/>
            <person name="Detter J.C."/>
            <person name="Han C."/>
            <person name="Tapia R."/>
            <person name="Land M."/>
            <person name="Hauser L."/>
            <person name="Kyrpides N."/>
            <person name="Ivanova N."/>
            <person name="Pagani I."/>
            <person name="Vogl K."/>
            <person name="Liu Z."/>
            <person name="Imhoff J."/>
            <person name="Thiel V."/>
            <person name="Frigaard N.-U."/>
            <person name="Bryant D."/>
            <person name="Woyke T."/>
        </authorList>
    </citation>
    <scope>NUCLEOTIDE SEQUENCE [LARGE SCALE GENOMIC DNA]</scope>
    <source>
        <strain evidence="2 3">8321</strain>
    </source>
</reference>
<evidence type="ECO:0000259" key="1">
    <source>
        <dbReference type="Pfam" id="PF08241"/>
    </source>
</evidence>
<keyword evidence="2" id="KW-0489">Methyltransferase</keyword>
<dbReference type="Gene3D" id="3.40.50.150">
    <property type="entry name" value="Vaccinia Virus protein VP39"/>
    <property type="match status" value="1"/>
</dbReference>
<organism evidence="2 3">
    <name type="scientific">Thioflavicoccus mobilis 8321</name>
    <dbReference type="NCBI Taxonomy" id="765912"/>
    <lineage>
        <taxon>Bacteria</taxon>
        <taxon>Pseudomonadati</taxon>
        <taxon>Pseudomonadota</taxon>
        <taxon>Gammaproteobacteria</taxon>
        <taxon>Chromatiales</taxon>
        <taxon>Chromatiaceae</taxon>
        <taxon>Thioflavicoccus</taxon>
    </lineage>
</organism>
<keyword evidence="2" id="KW-0830">Ubiquinone</keyword>
<feature type="domain" description="Methyltransferase type 11" evidence="1">
    <location>
        <begin position="57"/>
        <end position="134"/>
    </location>
</feature>
<keyword evidence="2" id="KW-0808">Transferase</keyword>
<sequence length="238" mass="27406">MSDPWENYFANFSPTDGTVDFYSRIRSFVRPEHEVLDLGAGRAAWFENDQNAYRREIRLLKGRCAKVVAADVDSAVLENRATDEQVVLDRSAGLPFGDESFDLVVADYVLEHIEDPAVFSAEVFRVLKAGGVFAARTPHKYCYVAIIARTIRNAKHATVLSWVQPGRKEMDVFPTRYRLNRLQDVSRNFSAFENKSFIFRSDPAYFFGNMWMFKAQDLFHRLMPAFFSGNLFIFLVKK</sequence>